<dbReference type="PANTHER" id="PTHR11703">
    <property type="entry name" value="DEOXYHYPUSINE SYNTHASE"/>
    <property type="match status" value="1"/>
</dbReference>
<evidence type="ECO:0000256" key="2">
    <source>
        <dbReference type="ARBA" id="ARBA00002823"/>
    </source>
</evidence>
<comment type="function">
    <text evidence="2">Catalyzes the NAD-dependent oxidative cleavage of spermidine and the subsequent transfer of the butylamine moiety of spermidine to the epsilon-amino group of a specific lysine residue of the eIF-5A precursor protein to form the intermediate deoxyhypusine residue.</text>
</comment>
<dbReference type="InterPro" id="IPR002773">
    <property type="entry name" value="Deoxyhypusine_synthase"/>
</dbReference>
<evidence type="ECO:0000256" key="6">
    <source>
        <dbReference type="ARBA" id="ARBA00023027"/>
    </source>
</evidence>
<dbReference type="EMBL" id="BLAL01000156">
    <property type="protein sequence ID" value="GES85418.1"/>
    <property type="molecule type" value="Genomic_DNA"/>
</dbReference>
<dbReference type="Proteomes" id="UP000615446">
    <property type="component" value="Unassembled WGS sequence"/>
</dbReference>
<dbReference type="EC" id="2.5.1.46" evidence="5"/>
<protein>
    <recommendedName>
        <fullName evidence="5">deoxyhypusine synthase</fullName>
        <ecNumber evidence="5">2.5.1.46</ecNumber>
    </recommendedName>
</protein>
<dbReference type="SUPFAM" id="SSF52467">
    <property type="entry name" value="DHS-like NAD/FAD-binding domain"/>
    <property type="match status" value="1"/>
</dbReference>
<dbReference type="OrthoDB" id="294378at2759"/>
<name>A0A8H3LBI9_9GLOM</name>
<gene>
    <name evidence="7" type="ORF">RCL2_001252800</name>
</gene>
<evidence type="ECO:0000256" key="4">
    <source>
        <dbReference type="ARBA" id="ARBA00009892"/>
    </source>
</evidence>
<accession>A0A8H3LBI9</accession>
<evidence type="ECO:0000256" key="5">
    <source>
        <dbReference type="ARBA" id="ARBA00012683"/>
    </source>
</evidence>
<sequence>MSTSCNGEINEEKNNEEAALKTATASVLLRSTPVPENSVTVKGPDFNQQLSLHELLESYSRIGFQAFSVGKAIELINKMRKWRLSDEPMLPDETEEYKDPSIRSTTKLTTAGGIEEDFIKCLGPTYLADFELNGTELRKNDKLLEEQMSKGIIWSPSKIINRLGKEINNPESIYYWAYKYIVQLLQTVHWQAVFAKKTGVIILGGGIVKHHICNANLMRNGADYAVYINTGQEFDGSDSGARPDEAVSWGKIRMNAEHIKVYADATIVFPLIVAETFAKDIHK</sequence>
<comment type="catalytic activity">
    <reaction evidence="1">
        <text>[eIF5A protein]-L-lysine + spermidine = [eIF5A protein]-deoxyhypusine + propane-1,3-diamine</text>
        <dbReference type="Rhea" id="RHEA:33299"/>
        <dbReference type="Rhea" id="RHEA-COMP:10143"/>
        <dbReference type="Rhea" id="RHEA-COMP:10144"/>
        <dbReference type="ChEBI" id="CHEBI:29969"/>
        <dbReference type="ChEBI" id="CHEBI:57484"/>
        <dbReference type="ChEBI" id="CHEBI:57834"/>
        <dbReference type="ChEBI" id="CHEBI:82657"/>
        <dbReference type="EC" id="2.5.1.46"/>
    </reaction>
</comment>
<keyword evidence="6" id="KW-0520">NAD</keyword>
<dbReference type="GO" id="GO:0005737">
    <property type="term" value="C:cytoplasm"/>
    <property type="evidence" value="ECO:0007669"/>
    <property type="project" value="TreeGrafter"/>
</dbReference>
<evidence type="ECO:0000313" key="7">
    <source>
        <dbReference type="EMBL" id="GES85418.1"/>
    </source>
</evidence>
<comment type="caution">
    <text evidence="7">The sequence shown here is derived from an EMBL/GenBank/DDBJ whole genome shotgun (WGS) entry which is preliminary data.</text>
</comment>
<comment type="similarity">
    <text evidence="4">Belongs to the deoxyhypusine synthase family.</text>
</comment>
<dbReference type="InterPro" id="IPR029035">
    <property type="entry name" value="DHS-like_NAD/FAD-binding_dom"/>
</dbReference>
<reference evidence="7" key="1">
    <citation type="submission" date="2019-10" db="EMBL/GenBank/DDBJ databases">
        <title>Conservation and host-specific expression of non-tandemly repeated heterogenous ribosome RNA gene in arbuscular mycorrhizal fungi.</title>
        <authorList>
            <person name="Maeda T."/>
            <person name="Kobayashi Y."/>
            <person name="Nakagawa T."/>
            <person name="Ezawa T."/>
            <person name="Yamaguchi K."/>
            <person name="Bino T."/>
            <person name="Nishimoto Y."/>
            <person name="Shigenobu S."/>
            <person name="Kawaguchi M."/>
        </authorList>
    </citation>
    <scope>NUCLEOTIDE SEQUENCE</scope>
    <source>
        <strain evidence="7">HR1</strain>
    </source>
</reference>
<dbReference type="InterPro" id="IPR036982">
    <property type="entry name" value="Deoxyhypusine_synthase_sf"/>
</dbReference>
<comment type="pathway">
    <text evidence="3">Protein modification; eIF5A hypusination.</text>
</comment>
<proteinExistence type="inferred from homology"/>
<dbReference type="Gene3D" id="3.40.910.10">
    <property type="entry name" value="Deoxyhypusine synthase"/>
    <property type="match status" value="4"/>
</dbReference>
<evidence type="ECO:0000256" key="1">
    <source>
        <dbReference type="ARBA" id="ARBA00000952"/>
    </source>
</evidence>
<dbReference type="GO" id="GO:0034038">
    <property type="term" value="F:deoxyhypusine synthase activity"/>
    <property type="evidence" value="ECO:0007669"/>
    <property type="project" value="UniProtKB-EC"/>
</dbReference>
<dbReference type="FunFam" id="3.40.910.10:FF:000010">
    <property type="entry name" value="Deoxyhypusine synthase"/>
    <property type="match status" value="1"/>
</dbReference>
<evidence type="ECO:0000256" key="3">
    <source>
        <dbReference type="ARBA" id="ARBA00005041"/>
    </source>
</evidence>
<organism evidence="7 8">
    <name type="scientific">Rhizophagus clarus</name>
    <dbReference type="NCBI Taxonomy" id="94130"/>
    <lineage>
        <taxon>Eukaryota</taxon>
        <taxon>Fungi</taxon>
        <taxon>Fungi incertae sedis</taxon>
        <taxon>Mucoromycota</taxon>
        <taxon>Glomeromycotina</taxon>
        <taxon>Glomeromycetes</taxon>
        <taxon>Glomerales</taxon>
        <taxon>Glomeraceae</taxon>
        <taxon>Rhizophagus</taxon>
    </lineage>
</organism>
<evidence type="ECO:0000313" key="8">
    <source>
        <dbReference type="Proteomes" id="UP000615446"/>
    </source>
</evidence>
<dbReference type="AlphaFoldDB" id="A0A8H3LBI9"/>
<dbReference type="PANTHER" id="PTHR11703:SF0">
    <property type="entry name" value="DEOXYHYPUSINE SYNTHASE"/>
    <property type="match status" value="1"/>
</dbReference>
<dbReference type="Pfam" id="PF01916">
    <property type="entry name" value="DS"/>
    <property type="match status" value="2"/>
</dbReference>